<dbReference type="GO" id="GO:0000149">
    <property type="term" value="F:SNARE binding"/>
    <property type="evidence" value="ECO:0007669"/>
    <property type="project" value="TreeGrafter"/>
</dbReference>
<dbReference type="PANTHER" id="PTHR15922">
    <property type="entry name" value="NEUROBLASTOMA-AMPLIFIED SEQUENCE"/>
    <property type="match status" value="1"/>
</dbReference>
<protein>
    <submittedName>
        <fullName evidence="6">Secretory pathway Sec39</fullName>
    </submittedName>
</protein>
<dbReference type="InterPro" id="IPR013244">
    <property type="entry name" value="Sec39_domain"/>
</dbReference>
<dbReference type="GO" id="GO:0015031">
    <property type="term" value="P:protein transport"/>
    <property type="evidence" value="ECO:0007669"/>
    <property type="project" value="UniProtKB-KW"/>
</dbReference>
<keyword evidence="3" id="KW-0256">Endoplasmic reticulum</keyword>
<dbReference type="EMBL" id="LEKV01001501">
    <property type="protein sequence ID" value="KVI07621.1"/>
    <property type="molecule type" value="Genomic_DNA"/>
</dbReference>
<evidence type="ECO:0000256" key="2">
    <source>
        <dbReference type="ARBA" id="ARBA00022448"/>
    </source>
</evidence>
<evidence type="ECO:0000313" key="6">
    <source>
        <dbReference type="EMBL" id="KVI07621.1"/>
    </source>
</evidence>
<dbReference type="Gramene" id="KVI07621">
    <property type="protein sequence ID" value="KVI07621"/>
    <property type="gene ID" value="Ccrd_014026"/>
</dbReference>
<dbReference type="Pfam" id="PF08314">
    <property type="entry name" value="Sec39"/>
    <property type="match status" value="2"/>
</dbReference>
<feature type="non-terminal residue" evidence="6">
    <location>
        <position position="1"/>
    </location>
</feature>
<dbReference type="Gene3D" id="2.130.10.10">
    <property type="entry name" value="YVTN repeat-like/Quinoprotein amine dehydrogenase"/>
    <property type="match status" value="1"/>
</dbReference>
<dbReference type="Proteomes" id="UP000243975">
    <property type="component" value="Unassembled WGS sequence"/>
</dbReference>
<dbReference type="STRING" id="59895.A0A124SGV8"/>
<dbReference type="OMA" id="WGKLISF"/>
<comment type="subcellular location">
    <subcellularLocation>
        <location evidence="1">Endoplasmic reticulum</location>
    </subcellularLocation>
</comment>
<evidence type="ECO:0000313" key="7">
    <source>
        <dbReference type="Proteomes" id="UP000243975"/>
    </source>
</evidence>
<feature type="domain" description="Sec39" evidence="5">
    <location>
        <begin position="922"/>
        <end position="1112"/>
    </location>
</feature>
<accession>A0A124SGV8</accession>
<dbReference type="InterPro" id="IPR015943">
    <property type="entry name" value="WD40/YVTN_repeat-like_dom_sf"/>
</dbReference>
<dbReference type="GO" id="GO:0006890">
    <property type="term" value="P:retrograde vesicle-mediated transport, Golgi to endoplasmic reticulum"/>
    <property type="evidence" value="ECO:0007669"/>
    <property type="project" value="InterPro"/>
</dbReference>
<proteinExistence type="predicted"/>
<dbReference type="InterPro" id="IPR036322">
    <property type="entry name" value="WD40_repeat_dom_sf"/>
</dbReference>
<evidence type="ECO:0000256" key="3">
    <source>
        <dbReference type="ARBA" id="ARBA00022824"/>
    </source>
</evidence>
<keyword evidence="7" id="KW-1185">Reference proteome</keyword>
<keyword evidence="2" id="KW-0813">Transport</keyword>
<name>A0A124SGV8_CYNCS</name>
<evidence type="ECO:0000256" key="1">
    <source>
        <dbReference type="ARBA" id="ARBA00004240"/>
    </source>
</evidence>
<comment type="caution">
    <text evidence="6">The sequence shown here is derived from an EMBL/GenBank/DDBJ whole genome shotgun (WGS) entry which is preliminary data.</text>
</comment>
<dbReference type="PANTHER" id="PTHR15922:SF2">
    <property type="entry name" value="NBAS SUBUNIT OF NRZ TETHERING COMPLEX"/>
    <property type="match status" value="1"/>
</dbReference>
<dbReference type="SUPFAM" id="SSF50978">
    <property type="entry name" value="WD40 repeat-like"/>
    <property type="match status" value="1"/>
</dbReference>
<evidence type="ECO:0000256" key="4">
    <source>
        <dbReference type="ARBA" id="ARBA00022927"/>
    </source>
</evidence>
<reference evidence="6 7" key="1">
    <citation type="journal article" date="2016" name="Sci. Rep.">
        <title>The genome sequence of the outbreeding globe artichoke constructed de novo incorporating a phase-aware low-pass sequencing strategy of F1 progeny.</title>
        <authorList>
            <person name="Scaglione D."/>
            <person name="Reyes-Chin-Wo S."/>
            <person name="Acquadro A."/>
            <person name="Froenicke L."/>
            <person name="Portis E."/>
            <person name="Beitel C."/>
            <person name="Tirone M."/>
            <person name="Mauro R."/>
            <person name="Lo Monaco A."/>
            <person name="Mauromicale G."/>
            <person name="Faccioli P."/>
            <person name="Cattivelli L."/>
            <person name="Rieseberg L."/>
            <person name="Michelmore R."/>
            <person name="Lanteri S."/>
        </authorList>
    </citation>
    <scope>NUCLEOTIDE SEQUENCE [LARGE SCALE GENOMIC DNA]</scope>
    <source>
        <strain evidence="6">2C</strain>
    </source>
</reference>
<evidence type="ECO:0000259" key="5">
    <source>
        <dbReference type="Pfam" id="PF08314"/>
    </source>
</evidence>
<organism evidence="6 7">
    <name type="scientific">Cynara cardunculus var. scolymus</name>
    <name type="common">Globe artichoke</name>
    <name type="synonym">Cynara scolymus</name>
    <dbReference type="NCBI Taxonomy" id="59895"/>
    <lineage>
        <taxon>Eukaryota</taxon>
        <taxon>Viridiplantae</taxon>
        <taxon>Streptophyta</taxon>
        <taxon>Embryophyta</taxon>
        <taxon>Tracheophyta</taxon>
        <taxon>Spermatophyta</taxon>
        <taxon>Magnoliopsida</taxon>
        <taxon>eudicotyledons</taxon>
        <taxon>Gunneridae</taxon>
        <taxon>Pentapetalae</taxon>
        <taxon>asterids</taxon>
        <taxon>campanulids</taxon>
        <taxon>Asterales</taxon>
        <taxon>Asteraceae</taxon>
        <taxon>Carduoideae</taxon>
        <taxon>Cardueae</taxon>
        <taxon>Carduinae</taxon>
        <taxon>Cynara</taxon>
    </lineage>
</organism>
<gene>
    <name evidence="6" type="ORF">Ccrd_014026</name>
</gene>
<keyword evidence="4" id="KW-0653">Protein transport</keyword>
<dbReference type="GO" id="GO:0070939">
    <property type="term" value="C:Dsl1/NZR complex"/>
    <property type="evidence" value="ECO:0007669"/>
    <property type="project" value="TreeGrafter"/>
</dbReference>
<sequence length="2414" mass="272460">MEIQEQGRSVSQVLYETRRHASRPYSSNYPPIHHQLNEGTKGSLLRFLSTQGLSEFREKWTTNRHPQKLSKWISMFISPSGEHVGIAVGNEITILQRDDNYQEPCGIFTSSHPVTYMLGAWSENHGVLGVFDNTDTLYFIRANGEEITRVTKQHLKVPLPIISFVIHDDKDMTKSCLCTFSILASDGSVHDIEISQDPSASISTMSSSNVGSLLQKQFPQNVFCCGYHPDSSLLAVVSSTVSITSTSSVSIGPYSISLWQWCRQSGLLQLASAEFEGLYARTKGYADQISSPKVLFSPQGEFVATLDLRGCLVIYKLDEERLLSAVYFKQKKDLSNIVDFTWWTDHILVIATRSGNISMIDIHSGVKVLENDCLYSLPILERVPKLPGCIFILETRSSEKNFQPSDLLLFEPVTMEKYKQFDSAKLQWSLMSFSKRSVEELYDILISSHQFQAALELADRHRLDKNEVLKAQWLHSLHGVNEISMLLSLIEDQDFVLSECLERVAPTEEAVRALLTYGLRLTNHYIFSEVEDEEGSPSWDFRLARLKLLQFRDRLETFLGINMGRFSAQDYSKFRSLPINEAAYALAESGKIGALNLLFKRHPYSVSPCMLEVLAAIPETVPIQTYGQLLPGCSPPQVTALREEDWVECERMVSFIKTLPENHESRIQVRTEPIVKRLMGFTWPSTDELSIWYKHRARDMDTLSGQLDNCLSLVDFACRKGIKELQQFHELILYLHHLVYSAGDDHDMNFSMSLTTWEQLSDYEKFKLMLKGFNEENVIKRLQDRAVPFMQKKIGIVALPCRDEVADVPADSFLVKWMKEVATENKIEVCLIVIEEGCKEFGGSNFFRNEAEAVDGALQCLYLLTATDKWSTMASILSKLPHLHGSEVEDLKKRLKLAEGHVEAGRLLMVYQVPKPIAFFLEAQSDSKSVKQILRLILSKFIRRQPGRTDNDWANMWRDFQSLQEKAFSFVDLEYMLMEFCRGLLKAGKFSLARNYLKGSGSLVLPTEKAENIIILAAREYFFSASSLSCSEIRKAKECLNILPSSRNVMLEADIIDALTVKLPRLGVNILPMQFRQIKDPMEIIKLAITSQGGAYLNVDELIEIAKLLGLKSQDEISAVQEAIAREAAVAGDLRLAFDLCLIMAKKGHGPVWDLCAALARGPALENMDISSRKQLLGFSLSHCDKDSIGELLHAWKDLDMLSQCEKLSMLTGKDVPELSGNGSFTPDPMHNTHDIVDLIDSSGQINANLNVEQKAYFSTIKKRLSDVANFLSSEKDSDYDSLLRENGKILVFVGLRLPWLLELGEAEENGKKFVAGSVSGRLHMSVGTQAMAIILSWLARNNFSPRDNLIASLAKSIMEPPVTEEEDILGCSFLLNLNDAFYGVQIIEEQVRSRVDYNEICSMMNLGMIYSLLHNSGAECEGPAQRRELLLRKFQQKYTSLSSDERNKIDQAQSSFWREWKVKLEEQKRVADHTRAIEQIIPGIETARFLSGDLDYMESVIFSFVESVKTEKKRILKDVLKLASDYGLDQTKVLLKFLCSTLLSEIWTIDDIKSEISEFESKILDCAKDVFKTISLSVYPKIDGRNKERLAYIYELLSTCFARVEEKKGLLAVIGADPEHLSIDELDSFYKIMEQECSKLSFIEDLNFKNIAGLCGPNLERVTNEVYAHVNENNVEPLAEMMKTLTGIFRDTVPEGLVPWPYVYGYYVSSSLTALESKAKSEIHFQSPEALQSFISELELTYDRCKKHIRLIAYPGASVMGILKKFFKITPSLNDSFDSLSYDLKWNDGLLMLLNFWLRLIDDLQKFVSSNDLEGKFSPACVMICLEAFVKLVKDGKISTTEGWASIFAYINFGLVGDVYTEILNFCRSMIFSGCRFKAIAYVYYEAISHFSPDPSLSGEIRRHYENIMDLPHLYIRILETILRDLAGGALDHQYLYRVLSSLSDLDGDLEDLKKVRSTVWDRLARFSDNLEISSNIRVHMLELMQFITGLGTNSTSFSTELKVNVVPWDGWDNLGSVSSSSEDAANHEAQRVTDASNRFTHTLIALKSSQLLSTISPNLEITPNDLSTVDSATSCFLKLSDNAVSRSHIDALIAVLGEWEGFFATTSAVEEMKDSEQIPNTPGSEWGNDDWDEGWENFQEEESVKKETRNVDNTPSVHVLHECWEEIFKKLASLSEFNDMLKIVDQSGPKGNGILLNEDATRNLTQSLLEVDCFITLKIALLLPYENIQLECLGAVEDKLKQGNILGPVLNDHELFVSLLFSGLISTIITKPSYGNTFLYLNYMVGSLSRDCQEAHFSRLQHRNGDDKKDIWSVFKTVLLPCYLSELVKANQVVLAGLVVTKIMHTTSSLGLINVAEASLRKYLEKQLNILQADDFKLKECEPIVNTVAGLSSRLESLIKSALALLSPNDVK</sequence>
<feature type="domain" description="Sec39" evidence="5">
    <location>
        <begin position="583"/>
        <end position="793"/>
    </location>
</feature>